<evidence type="ECO:0000313" key="1">
    <source>
        <dbReference type="EMBL" id="KAH3699864.1"/>
    </source>
</evidence>
<name>A0A9D3YJC8_DREPO</name>
<keyword evidence="2" id="KW-1185">Reference proteome</keyword>
<proteinExistence type="predicted"/>
<protein>
    <submittedName>
        <fullName evidence="1">Uncharacterized protein</fullName>
    </submittedName>
</protein>
<dbReference type="Proteomes" id="UP000828390">
    <property type="component" value="Unassembled WGS sequence"/>
</dbReference>
<gene>
    <name evidence="1" type="ORF">DPMN_074826</name>
</gene>
<comment type="caution">
    <text evidence="1">The sequence shown here is derived from an EMBL/GenBank/DDBJ whole genome shotgun (WGS) entry which is preliminary data.</text>
</comment>
<dbReference type="EMBL" id="JAIWYP010000015">
    <property type="protein sequence ID" value="KAH3699864.1"/>
    <property type="molecule type" value="Genomic_DNA"/>
</dbReference>
<dbReference type="AlphaFoldDB" id="A0A9D3YJC8"/>
<reference evidence="1" key="1">
    <citation type="journal article" date="2019" name="bioRxiv">
        <title>The Genome of the Zebra Mussel, Dreissena polymorpha: A Resource for Invasive Species Research.</title>
        <authorList>
            <person name="McCartney M.A."/>
            <person name="Auch B."/>
            <person name="Kono T."/>
            <person name="Mallez S."/>
            <person name="Zhang Y."/>
            <person name="Obille A."/>
            <person name="Becker A."/>
            <person name="Abrahante J.E."/>
            <person name="Garbe J."/>
            <person name="Badalamenti J.P."/>
            <person name="Herman A."/>
            <person name="Mangelson H."/>
            <person name="Liachko I."/>
            <person name="Sullivan S."/>
            <person name="Sone E.D."/>
            <person name="Koren S."/>
            <person name="Silverstein K.A.T."/>
            <person name="Beckman K.B."/>
            <person name="Gohl D.M."/>
        </authorList>
    </citation>
    <scope>NUCLEOTIDE SEQUENCE</scope>
    <source>
        <strain evidence="1">Duluth1</strain>
        <tissue evidence="1">Whole animal</tissue>
    </source>
</reference>
<reference evidence="1" key="2">
    <citation type="submission" date="2020-11" db="EMBL/GenBank/DDBJ databases">
        <authorList>
            <person name="McCartney M.A."/>
            <person name="Auch B."/>
            <person name="Kono T."/>
            <person name="Mallez S."/>
            <person name="Becker A."/>
            <person name="Gohl D.M."/>
            <person name="Silverstein K.A.T."/>
            <person name="Koren S."/>
            <person name="Bechman K.B."/>
            <person name="Herman A."/>
            <person name="Abrahante J.E."/>
            <person name="Garbe J."/>
        </authorList>
    </citation>
    <scope>NUCLEOTIDE SEQUENCE</scope>
    <source>
        <strain evidence="1">Duluth1</strain>
        <tissue evidence="1">Whole animal</tissue>
    </source>
</reference>
<organism evidence="1 2">
    <name type="scientific">Dreissena polymorpha</name>
    <name type="common">Zebra mussel</name>
    <name type="synonym">Mytilus polymorpha</name>
    <dbReference type="NCBI Taxonomy" id="45954"/>
    <lineage>
        <taxon>Eukaryota</taxon>
        <taxon>Metazoa</taxon>
        <taxon>Spiralia</taxon>
        <taxon>Lophotrochozoa</taxon>
        <taxon>Mollusca</taxon>
        <taxon>Bivalvia</taxon>
        <taxon>Autobranchia</taxon>
        <taxon>Heteroconchia</taxon>
        <taxon>Euheterodonta</taxon>
        <taxon>Imparidentia</taxon>
        <taxon>Neoheterodontei</taxon>
        <taxon>Myida</taxon>
        <taxon>Dreissenoidea</taxon>
        <taxon>Dreissenidae</taxon>
        <taxon>Dreissena</taxon>
    </lineage>
</organism>
<evidence type="ECO:0000313" key="2">
    <source>
        <dbReference type="Proteomes" id="UP000828390"/>
    </source>
</evidence>
<accession>A0A9D3YJC8</accession>
<sequence>MPWYDMNKKESIEQNESDFAKKTDLFPAVREAMIILSTLKRGKTWLRSTMSDDRLSG</sequence>